<dbReference type="Proteomes" id="UP000179807">
    <property type="component" value="Unassembled WGS sequence"/>
</dbReference>
<feature type="compositionally biased region" description="Basic and acidic residues" evidence="1">
    <location>
        <begin position="252"/>
        <end position="265"/>
    </location>
</feature>
<comment type="caution">
    <text evidence="3">The sequence shown here is derived from an EMBL/GenBank/DDBJ whole genome shotgun (WGS) entry which is preliminary data.</text>
</comment>
<dbReference type="VEuPathDB" id="TrichDB:TRFO_34590"/>
<gene>
    <name evidence="3" type="ORF">TRFO_34590</name>
</gene>
<keyword evidence="2" id="KW-1133">Transmembrane helix</keyword>
<organism evidence="3 4">
    <name type="scientific">Tritrichomonas foetus</name>
    <dbReference type="NCBI Taxonomy" id="1144522"/>
    <lineage>
        <taxon>Eukaryota</taxon>
        <taxon>Metamonada</taxon>
        <taxon>Parabasalia</taxon>
        <taxon>Tritrichomonadida</taxon>
        <taxon>Tritrichomonadidae</taxon>
        <taxon>Tritrichomonas</taxon>
    </lineage>
</organism>
<name>A0A1J4JIW4_9EUKA</name>
<keyword evidence="2" id="KW-0812">Transmembrane</keyword>
<evidence type="ECO:0000256" key="1">
    <source>
        <dbReference type="SAM" id="MobiDB-lite"/>
    </source>
</evidence>
<dbReference type="OrthoDB" id="10542484at2759"/>
<dbReference type="AlphaFoldDB" id="A0A1J4JIW4"/>
<evidence type="ECO:0000256" key="2">
    <source>
        <dbReference type="SAM" id="Phobius"/>
    </source>
</evidence>
<reference evidence="3" key="1">
    <citation type="submission" date="2016-10" db="EMBL/GenBank/DDBJ databases">
        <authorList>
            <person name="Benchimol M."/>
            <person name="Almeida L.G."/>
            <person name="Vasconcelos A.T."/>
            <person name="Perreira-Neves A."/>
            <person name="Rosa I.A."/>
            <person name="Tasca T."/>
            <person name="Bogo M.R."/>
            <person name="de Souza W."/>
        </authorList>
    </citation>
    <scope>NUCLEOTIDE SEQUENCE [LARGE SCALE GENOMIC DNA]</scope>
    <source>
        <strain evidence="3">K</strain>
    </source>
</reference>
<accession>A0A1J4JIW4</accession>
<evidence type="ECO:0000313" key="3">
    <source>
        <dbReference type="EMBL" id="OHS99094.1"/>
    </source>
</evidence>
<protein>
    <submittedName>
        <fullName evidence="3">Uncharacterized protein</fullName>
    </submittedName>
</protein>
<feature type="compositionally biased region" description="Basic residues" evidence="1">
    <location>
        <begin position="266"/>
        <end position="278"/>
    </location>
</feature>
<keyword evidence="4" id="KW-1185">Reference proteome</keyword>
<evidence type="ECO:0000313" key="4">
    <source>
        <dbReference type="Proteomes" id="UP000179807"/>
    </source>
</evidence>
<dbReference type="EMBL" id="MLAK01001025">
    <property type="protein sequence ID" value="OHS99094.1"/>
    <property type="molecule type" value="Genomic_DNA"/>
</dbReference>
<dbReference type="GeneID" id="94844448"/>
<proteinExistence type="predicted"/>
<keyword evidence="2" id="KW-0472">Membrane</keyword>
<sequence length="294" mass="34968">MNPSLTSALISNDFRLAQVLQMQKRYDKALEKYQSVCISLKNIFLENPKADIDFSFVPLSINKIVEIYREREDIRKAVDFMKVEKICLEYIQAGKKSQPTEEIITRIFKELDHAFSTPEAPKIDPQEIVKNYLEEKKKQEEQMVQENLEKLMNYPAEKERQKNKSLRKRIFSWIEDNPIFIISITIVLFLGCLAFFLVTALMGYNTKGRRGRNLHKNVNQQLNSPEMQKMKELSEILSKQTQFDDRFHPYNEHHNHEHHNHEHSHMHGHGHNKGHDHKHFRKDLNDLRMNHREL</sequence>
<dbReference type="RefSeq" id="XP_068352231.1">
    <property type="nucleotide sequence ID" value="XM_068509744.1"/>
</dbReference>
<feature type="region of interest" description="Disordered" evidence="1">
    <location>
        <begin position="252"/>
        <end position="278"/>
    </location>
</feature>
<feature type="transmembrane region" description="Helical" evidence="2">
    <location>
        <begin position="179"/>
        <end position="204"/>
    </location>
</feature>